<dbReference type="AlphaFoldDB" id="A0A9P6DDW6"/>
<comment type="caution">
    <text evidence="1">The sequence shown here is derived from an EMBL/GenBank/DDBJ whole genome shotgun (WGS) entry which is preliminary data.</text>
</comment>
<gene>
    <name evidence="1" type="ORF">BDN71DRAFT_1451334</name>
</gene>
<evidence type="ECO:0000313" key="1">
    <source>
        <dbReference type="EMBL" id="KAF9492503.1"/>
    </source>
</evidence>
<sequence length="51" mass="6004">KSFAQPLLDFDFYSAPQRFRQKAPPTRTRTRRRLVIGYKMTRPFADILASS</sequence>
<accession>A0A9P6DDW6</accession>
<proteinExistence type="predicted"/>
<evidence type="ECO:0000313" key="2">
    <source>
        <dbReference type="Proteomes" id="UP000807025"/>
    </source>
</evidence>
<name>A0A9P6DDW6_PLEER</name>
<dbReference type="Proteomes" id="UP000807025">
    <property type="component" value="Unassembled WGS sequence"/>
</dbReference>
<keyword evidence="2" id="KW-1185">Reference proteome</keyword>
<feature type="non-terminal residue" evidence="1">
    <location>
        <position position="1"/>
    </location>
</feature>
<organism evidence="1 2">
    <name type="scientific">Pleurotus eryngii</name>
    <name type="common">Boletus of the steppes</name>
    <dbReference type="NCBI Taxonomy" id="5323"/>
    <lineage>
        <taxon>Eukaryota</taxon>
        <taxon>Fungi</taxon>
        <taxon>Dikarya</taxon>
        <taxon>Basidiomycota</taxon>
        <taxon>Agaricomycotina</taxon>
        <taxon>Agaricomycetes</taxon>
        <taxon>Agaricomycetidae</taxon>
        <taxon>Agaricales</taxon>
        <taxon>Pleurotineae</taxon>
        <taxon>Pleurotaceae</taxon>
        <taxon>Pleurotus</taxon>
    </lineage>
</organism>
<reference evidence="1" key="1">
    <citation type="submission" date="2020-11" db="EMBL/GenBank/DDBJ databases">
        <authorList>
            <consortium name="DOE Joint Genome Institute"/>
            <person name="Ahrendt S."/>
            <person name="Riley R."/>
            <person name="Andreopoulos W."/>
            <person name="Labutti K."/>
            <person name="Pangilinan J."/>
            <person name="Ruiz-Duenas F.J."/>
            <person name="Barrasa J.M."/>
            <person name="Sanchez-Garcia M."/>
            <person name="Camarero S."/>
            <person name="Miyauchi S."/>
            <person name="Serrano A."/>
            <person name="Linde D."/>
            <person name="Babiker R."/>
            <person name="Drula E."/>
            <person name="Ayuso-Fernandez I."/>
            <person name="Pacheco R."/>
            <person name="Padilla G."/>
            <person name="Ferreira P."/>
            <person name="Barriuso J."/>
            <person name="Kellner H."/>
            <person name="Castanera R."/>
            <person name="Alfaro M."/>
            <person name="Ramirez L."/>
            <person name="Pisabarro A.G."/>
            <person name="Kuo A."/>
            <person name="Tritt A."/>
            <person name="Lipzen A."/>
            <person name="He G."/>
            <person name="Yan M."/>
            <person name="Ng V."/>
            <person name="Cullen D."/>
            <person name="Martin F."/>
            <person name="Rosso M.-N."/>
            <person name="Henrissat B."/>
            <person name="Hibbett D."/>
            <person name="Martinez A.T."/>
            <person name="Grigoriev I.V."/>
        </authorList>
    </citation>
    <scope>NUCLEOTIDE SEQUENCE</scope>
    <source>
        <strain evidence="1">ATCC 90797</strain>
    </source>
</reference>
<protein>
    <submittedName>
        <fullName evidence="1">Uncharacterized protein</fullName>
    </submittedName>
</protein>
<dbReference type="EMBL" id="MU154600">
    <property type="protein sequence ID" value="KAF9492503.1"/>
    <property type="molecule type" value="Genomic_DNA"/>
</dbReference>